<sequence>MSWSVLLAAVLTGASGLVASLIGAWYGALGILVVSAGYLSLYLLVRGRSERIQTDIVATVFDVGYWATFLNGVFALDILFLL</sequence>
<accession>A0ABD5TUZ6</accession>
<evidence type="ECO:0000313" key="3">
    <source>
        <dbReference type="Proteomes" id="UP001596408"/>
    </source>
</evidence>
<evidence type="ECO:0000256" key="1">
    <source>
        <dbReference type="SAM" id="Phobius"/>
    </source>
</evidence>
<dbReference type="RefSeq" id="WP_379692063.1">
    <property type="nucleotide sequence ID" value="NZ_JBHSXH010000004.1"/>
</dbReference>
<keyword evidence="1" id="KW-1133">Transmembrane helix</keyword>
<keyword evidence="1" id="KW-0812">Transmembrane</keyword>
<feature type="transmembrane region" description="Helical" evidence="1">
    <location>
        <begin position="57"/>
        <end position="81"/>
    </location>
</feature>
<dbReference type="Proteomes" id="UP001596408">
    <property type="component" value="Unassembled WGS sequence"/>
</dbReference>
<organism evidence="2 3">
    <name type="scientific">Halopelagius fulvigenes</name>
    <dbReference type="NCBI Taxonomy" id="1198324"/>
    <lineage>
        <taxon>Archaea</taxon>
        <taxon>Methanobacteriati</taxon>
        <taxon>Methanobacteriota</taxon>
        <taxon>Stenosarchaea group</taxon>
        <taxon>Halobacteria</taxon>
        <taxon>Halobacteriales</taxon>
        <taxon>Haloferacaceae</taxon>
    </lineage>
</organism>
<reference evidence="2 3" key="1">
    <citation type="journal article" date="2019" name="Int. J. Syst. Evol. Microbiol.">
        <title>The Global Catalogue of Microorganisms (GCM) 10K type strain sequencing project: providing services to taxonomists for standard genome sequencing and annotation.</title>
        <authorList>
            <consortium name="The Broad Institute Genomics Platform"/>
            <consortium name="The Broad Institute Genome Sequencing Center for Infectious Disease"/>
            <person name="Wu L."/>
            <person name="Ma J."/>
        </authorList>
    </citation>
    <scope>NUCLEOTIDE SEQUENCE [LARGE SCALE GENOMIC DNA]</scope>
    <source>
        <strain evidence="2 3">YIM 94188</strain>
    </source>
</reference>
<feature type="transmembrane region" description="Helical" evidence="1">
    <location>
        <begin position="26"/>
        <end position="45"/>
    </location>
</feature>
<gene>
    <name evidence="2" type="ORF">ACFQEV_01130</name>
</gene>
<dbReference type="AlphaFoldDB" id="A0ABD5TUZ6"/>
<evidence type="ECO:0000313" key="2">
    <source>
        <dbReference type="EMBL" id="MFC6823611.1"/>
    </source>
</evidence>
<comment type="caution">
    <text evidence="2">The sequence shown here is derived from an EMBL/GenBank/DDBJ whole genome shotgun (WGS) entry which is preliminary data.</text>
</comment>
<dbReference type="EMBL" id="JBHSXH010000004">
    <property type="protein sequence ID" value="MFC6823611.1"/>
    <property type="molecule type" value="Genomic_DNA"/>
</dbReference>
<name>A0ABD5TUZ6_9EURY</name>
<protein>
    <submittedName>
        <fullName evidence="2">Uncharacterized protein</fullName>
    </submittedName>
</protein>
<proteinExistence type="predicted"/>
<keyword evidence="3" id="KW-1185">Reference proteome</keyword>
<keyword evidence="1" id="KW-0472">Membrane</keyword>